<dbReference type="InterPro" id="IPR000340">
    <property type="entry name" value="Dual-sp_phosphatase_cat-dom"/>
</dbReference>
<dbReference type="GO" id="GO:0005737">
    <property type="term" value="C:cytoplasm"/>
    <property type="evidence" value="ECO:0007669"/>
    <property type="project" value="TreeGrafter"/>
</dbReference>
<dbReference type="PANTHER" id="PTHR45961">
    <property type="entry name" value="IP21249P"/>
    <property type="match status" value="1"/>
</dbReference>
<dbReference type="EMBL" id="CAJNIZ010047706">
    <property type="protein sequence ID" value="CAE7774226.1"/>
    <property type="molecule type" value="Genomic_DNA"/>
</dbReference>
<dbReference type="SUPFAM" id="SSF52799">
    <property type="entry name" value="(Phosphotyrosine protein) phosphatases II"/>
    <property type="match status" value="1"/>
</dbReference>
<keyword evidence="7" id="KW-1185">Reference proteome</keyword>
<dbReference type="Gene3D" id="3.90.190.10">
    <property type="entry name" value="Protein tyrosine phosphatase superfamily"/>
    <property type="match status" value="1"/>
</dbReference>
<comment type="similarity">
    <text evidence="1">Belongs to the protein-tyrosine phosphatase family. Non-receptor class dual specificity subfamily.</text>
</comment>
<proteinExistence type="inferred from homology"/>
<sequence length="380" mass="41509">MNPLGHNGFLMKAGEHLPLVADGLRCYHKFKGQTEAEERARAYSLQRYLGKDGALVKVAELLPGSNLIASAMLDLRGHHQEAQEALNLLKNWQQCGSPDGPLAKVAEMLPGVDVIAFGIHVQSGNFAQALRSISKTRWTTITGDSVVINMMVETLHGWTITNLEVVNLDVDPVASFMYGGLLDVVMLLIEALAVFNAPLASPDATQTSWRRIDDLGGGLFLCGAAALDNRAELERLGIRSILNCATKDIYDRSYSGGAPLRQKLEGYNVQTFDAEDIEEQPMTDLWKSGSEFIDSSLQTGGGVAIHCAQGISRSSSTCIAYLMMKERMTLDAAFRRVFQARNYIRPNPGFWQQALRKQSLVMGRALVLARVLPGSPALSS</sequence>
<dbReference type="CDD" id="cd14498">
    <property type="entry name" value="DSP"/>
    <property type="match status" value="1"/>
</dbReference>
<evidence type="ECO:0000256" key="2">
    <source>
        <dbReference type="ARBA" id="ARBA00022801"/>
    </source>
</evidence>
<organism evidence="6 7">
    <name type="scientific">Symbiodinium pilosum</name>
    <name type="common">Dinoflagellate</name>
    <dbReference type="NCBI Taxonomy" id="2952"/>
    <lineage>
        <taxon>Eukaryota</taxon>
        <taxon>Sar</taxon>
        <taxon>Alveolata</taxon>
        <taxon>Dinophyceae</taxon>
        <taxon>Suessiales</taxon>
        <taxon>Symbiodiniaceae</taxon>
        <taxon>Symbiodinium</taxon>
    </lineage>
</organism>
<evidence type="ECO:0000256" key="3">
    <source>
        <dbReference type="ARBA" id="ARBA00022912"/>
    </source>
</evidence>
<dbReference type="InterPro" id="IPR052103">
    <property type="entry name" value="Dual_spec_Phospatases"/>
</dbReference>
<dbReference type="SMART" id="SM00195">
    <property type="entry name" value="DSPc"/>
    <property type="match status" value="1"/>
</dbReference>
<dbReference type="AlphaFoldDB" id="A0A812YFW0"/>
<evidence type="ECO:0000256" key="1">
    <source>
        <dbReference type="ARBA" id="ARBA00008601"/>
    </source>
</evidence>
<dbReference type="PROSITE" id="PS50054">
    <property type="entry name" value="TYR_PHOSPHATASE_DUAL"/>
    <property type="match status" value="1"/>
</dbReference>
<keyword evidence="2" id="KW-0378">Hydrolase</keyword>
<name>A0A812YFW0_SYMPI</name>
<feature type="domain" description="Tyrosine-protein phosphatase" evidence="4">
    <location>
        <begin position="211"/>
        <end position="363"/>
    </location>
</feature>
<dbReference type="GO" id="GO:0004721">
    <property type="term" value="F:phosphoprotein phosphatase activity"/>
    <property type="evidence" value="ECO:0007669"/>
    <property type="project" value="UniProtKB-KW"/>
</dbReference>
<feature type="domain" description="Tyrosine specific protein phosphatases" evidence="5">
    <location>
        <begin position="283"/>
        <end position="341"/>
    </location>
</feature>
<dbReference type="InterPro" id="IPR016130">
    <property type="entry name" value="Tyr_Pase_AS"/>
</dbReference>
<gene>
    <name evidence="6" type="primary">DUSP13</name>
    <name evidence="6" type="ORF">SPIL2461_LOCUS22880</name>
</gene>
<evidence type="ECO:0000313" key="7">
    <source>
        <dbReference type="Proteomes" id="UP000649617"/>
    </source>
</evidence>
<dbReference type="PANTHER" id="PTHR45961:SF6">
    <property type="entry name" value="IP21249P"/>
    <property type="match status" value="1"/>
</dbReference>
<dbReference type="Pfam" id="PF00782">
    <property type="entry name" value="DSPc"/>
    <property type="match status" value="1"/>
</dbReference>
<reference evidence="6" key="1">
    <citation type="submission" date="2021-02" db="EMBL/GenBank/DDBJ databases">
        <authorList>
            <person name="Dougan E. K."/>
            <person name="Rhodes N."/>
            <person name="Thang M."/>
            <person name="Chan C."/>
        </authorList>
    </citation>
    <scope>NUCLEOTIDE SEQUENCE</scope>
</reference>
<keyword evidence="3" id="KW-0904">Protein phosphatase</keyword>
<dbReference type="OrthoDB" id="431830at2759"/>
<evidence type="ECO:0000259" key="4">
    <source>
        <dbReference type="PROSITE" id="PS50054"/>
    </source>
</evidence>
<dbReference type="InterPro" id="IPR000387">
    <property type="entry name" value="Tyr_Pase_dom"/>
</dbReference>
<dbReference type="PROSITE" id="PS00383">
    <property type="entry name" value="TYR_PHOSPHATASE_1"/>
    <property type="match status" value="1"/>
</dbReference>
<dbReference type="InterPro" id="IPR020422">
    <property type="entry name" value="TYR_PHOSPHATASE_DUAL_dom"/>
</dbReference>
<protein>
    <submittedName>
        <fullName evidence="6">DUSP13 protein</fullName>
    </submittedName>
</protein>
<dbReference type="PROSITE" id="PS50056">
    <property type="entry name" value="TYR_PHOSPHATASE_2"/>
    <property type="match status" value="1"/>
</dbReference>
<evidence type="ECO:0000259" key="5">
    <source>
        <dbReference type="PROSITE" id="PS50056"/>
    </source>
</evidence>
<dbReference type="Proteomes" id="UP000649617">
    <property type="component" value="Unassembled WGS sequence"/>
</dbReference>
<dbReference type="InterPro" id="IPR029021">
    <property type="entry name" value="Prot-tyrosine_phosphatase-like"/>
</dbReference>
<accession>A0A812YFW0</accession>
<comment type="caution">
    <text evidence="6">The sequence shown here is derived from an EMBL/GenBank/DDBJ whole genome shotgun (WGS) entry which is preliminary data.</text>
</comment>
<evidence type="ECO:0000313" key="6">
    <source>
        <dbReference type="EMBL" id="CAE7774226.1"/>
    </source>
</evidence>